<evidence type="ECO:0000313" key="13">
    <source>
        <dbReference type="EMBL" id="CAI3983235.1"/>
    </source>
</evidence>
<dbReference type="Proteomes" id="UP001152797">
    <property type="component" value="Unassembled WGS sequence"/>
</dbReference>
<evidence type="ECO:0000256" key="5">
    <source>
        <dbReference type="ARBA" id="ARBA00022679"/>
    </source>
</evidence>
<evidence type="ECO:0000256" key="6">
    <source>
        <dbReference type="ARBA" id="ARBA00022723"/>
    </source>
</evidence>
<evidence type="ECO:0000256" key="8">
    <source>
        <dbReference type="ARBA" id="ARBA00022786"/>
    </source>
</evidence>
<keyword evidence="15" id="KW-1185">Reference proteome</keyword>
<keyword evidence="7 10" id="KW-0863">Zinc-finger</keyword>
<dbReference type="Pfam" id="PF18102">
    <property type="entry name" value="DTC"/>
    <property type="match status" value="1"/>
</dbReference>
<dbReference type="OrthoDB" id="527344at2759"/>
<evidence type="ECO:0000256" key="3">
    <source>
        <dbReference type="ARBA" id="ARBA00009413"/>
    </source>
</evidence>
<reference evidence="13" key="1">
    <citation type="submission" date="2022-10" db="EMBL/GenBank/DDBJ databases">
        <authorList>
            <person name="Chen Y."/>
            <person name="Dougan E. K."/>
            <person name="Chan C."/>
            <person name="Rhodes N."/>
            <person name="Thang M."/>
        </authorList>
    </citation>
    <scope>NUCLEOTIDE SEQUENCE</scope>
</reference>
<comment type="catalytic activity">
    <reaction evidence="1">
        <text>S-ubiquitinyl-[E2 ubiquitin-conjugating enzyme]-L-cysteine + [acceptor protein]-L-lysine = [E2 ubiquitin-conjugating enzyme]-L-cysteine + N(6)-ubiquitinyl-[acceptor protein]-L-lysine.</text>
        <dbReference type="EC" id="2.3.2.27"/>
    </reaction>
</comment>
<dbReference type="EMBL" id="CAMXCT030000782">
    <property type="protein sequence ID" value="CAL4770547.1"/>
    <property type="molecule type" value="Genomic_DNA"/>
</dbReference>
<dbReference type="EMBL" id="CAMXCT010000782">
    <property type="protein sequence ID" value="CAI3983235.1"/>
    <property type="molecule type" value="Genomic_DNA"/>
</dbReference>
<dbReference type="PROSITE" id="PS50089">
    <property type="entry name" value="ZF_RING_2"/>
    <property type="match status" value="1"/>
</dbReference>
<dbReference type="InterPro" id="IPR039396">
    <property type="entry name" value="Deltex_C"/>
</dbReference>
<dbReference type="InterPro" id="IPR013083">
    <property type="entry name" value="Znf_RING/FYVE/PHD"/>
</dbReference>
<keyword evidence="6" id="KW-0479">Metal-binding</keyword>
<name>A0A9P1C175_9DINO</name>
<dbReference type="GO" id="GO:0008270">
    <property type="term" value="F:zinc ion binding"/>
    <property type="evidence" value="ECO:0007669"/>
    <property type="project" value="UniProtKB-KW"/>
</dbReference>
<feature type="domain" description="RING-type" evidence="12">
    <location>
        <begin position="327"/>
        <end position="412"/>
    </location>
</feature>
<dbReference type="Pfam" id="PF12678">
    <property type="entry name" value="zf-rbx1"/>
    <property type="match status" value="1"/>
</dbReference>
<feature type="compositionally biased region" description="Low complexity" evidence="11">
    <location>
        <begin position="187"/>
        <end position="198"/>
    </location>
</feature>
<dbReference type="GO" id="GO:0061630">
    <property type="term" value="F:ubiquitin protein ligase activity"/>
    <property type="evidence" value="ECO:0007669"/>
    <property type="project" value="UniProtKB-EC"/>
</dbReference>
<dbReference type="SMART" id="SM00184">
    <property type="entry name" value="RING"/>
    <property type="match status" value="1"/>
</dbReference>
<comment type="similarity">
    <text evidence="3">Belongs to the Deltex family.</text>
</comment>
<sequence length="561" mass="62043">MLDFQFWSDRSWQSFNQSEQHALNTNFSQTPRPDSVNLGLREVKNFSQVHQGHAEQKNKSTGKLRWVRIKPPYQIDGGVQPHLPPLFHFCYEVQAWHSNLRQEHQAELVSYAKSAPPPGQVVFYIRGQEYVLLGMDALVKVNVFTNRTRIVRIQSGPAPVVPAPAFSMGPARHSVRSVSGALGGGSHSSSGYGYNPRSSASASAPSSFSLSSAVFLVETANGRKHLSSHWADEIRRHWRMSPRPDQVPLSDGSLVENFQALECGSAVLRSRDGAQKLEVRLESQIGPRSLNLPNDLESEDQKVDLSSVGKYLSAQEQRRLPDSDKECSICSEDLVAAEKAPVPSWAAARFPSRAQAASVDDDGDVVMEEVHSTSAGSTSVASGPVYQLRCGHVYHTECLKKWFEQRASCPLCLKEFGKVVGTQPRTGSFQWHVDRTVQLPGHMGARGAIMILFEFPPGTDDAGRPYPGRREKGFLPNNCQGIIQLELFKVAFRRRVMFALSTSLTTGRFKPTFNIHIKTKPRGGAAQHGYPDNDYFQRSLDELKNVGISVADLPAGMDCST</sequence>
<dbReference type="AlphaFoldDB" id="A0A9P1C175"/>
<reference evidence="14" key="2">
    <citation type="submission" date="2024-04" db="EMBL/GenBank/DDBJ databases">
        <authorList>
            <person name="Chen Y."/>
            <person name="Shah S."/>
            <person name="Dougan E. K."/>
            <person name="Thang M."/>
            <person name="Chan C."/>
        </authorList>
    </citation>
    <scope>NUCLEOTIDE SEQUENCE [LARGE SCALE GENOMIC DNA]</scope>
</reference>
<gene>
    <name evidence="13" type="ORF">C1SCF055_LOCUS10862</name>
</gene>
<evidence type="ECO:0000256" key="9">
    <source>
        <dbReference type="ARBA" id="ARBA00022833"/>
    </source>
</evidence>
<evidence type="ECO:0000313" key="15">
    <source>
        <dbReference type="Proteomes" id="UP001152797"/>
    </source>
</evidence>
<dbReference type="InterPro" id="IPR001841">
    <property type="entry name" value="Znf_RING"/>
</dbReference>
<evidence type="ECO:0000256" key="7">
    <source>
        <dbReference type="ARBA" id="ARBA00022771"/>
    </source>
</evidence>
<dbReference type="Gene3D" id="3.30.390.130">
    <property type="match status" value="1"/>
</dbReference>
<evidence type="ECO:0000256" key="10">
    <source>
        <dbReference type="PROSITE-ProRule" id="PRU00175"/>
    </source>
</evidence>
<dbReference type="EC" id="2.3.2.27" evidence="4"/>
<evidence type="ECO:0000256" key="2">
    <source>
        <dbReference type="ARBA" id="ARBA00004906"/>
    </source>
</evidence>
<evidence type="ECO:0000313" key="14">
    <source>
        <dbReference type="EMBL" id="CAL1136610.1"/>
    </source>
</evidence>
<dbReference type="InterPro" id="IPR039398">
    <property type="entry name" value="Deltex_fam"/>
</dbReference>
<evidence type="ECO:0000256" key="11">
    <source>
        <dbReference type="SAM" id="MobiDB-lite"/>
    </source>
</evidence>
<accession>A0A9P1C175</accession>
<dbReference type="InterPro" id="IPR039399">
    <property type="entry name" value="Deltex_C_sf"/>
</dbReference>
<dbReference type="PANTHER" id="PTHR12622">
    <property type="entry name" value="DELTEX-RELATED"/>
    <property type="match status" value="1"/>
</dbReference>
<feature type="region of interest" description="Disordered" evidence="11">
    <location>
        <begin position="177"/>
        <end position="198"/>
    </location>
</feature>
<dbReference type="GO" id="GO:0016567">
    <property type="term" value="P:protein ubiquitination"/>
    <property type="evidence" value="ECO:0007669"/>
    <property type="project" value="InterPro"/>
</dbReference>
<protein>
    <recommendedName>
        <fullName evidence="4">RING-type E3 ubiquitin transferase</fullName>
        <ecNumber evidence="4">2.3.2.27</ecNumber>
    </recommendedName>
</protein>
<dbReference type="InterPro" id="IPR024766">
    <property type="entry name" value="Znf_RING_H2"/>
</dbReference>
<keyword evidence="5" id="KW-0808">Transferase</keyword>
<dbReference type="Gene3D" id="3.30.40.10">
    <property type="entry name" value="Zinc/RING finger domain, C3HC4 (zinc finger)"/>
    <property type="match status" value="1"/>
</dbReference>
<evidence type="ECO:0000259" key="12">
    <source>
        <dbReference type="PROSITE" id="PS50089"/>
    </source>
</evidence>
<dbReference type="GO" id="GO:0007219">
    <property type="term" value="P:Notch signaling pathway"/>
    <property type="evidence" value="ECO:0007669"/>
    <property type="project" value="InterPro"/>
</dbReference>
<comment type="pathway">
    <text evidence="2">Protein modification; protein ubiquitination.</text>
</comment>
<evidence type="ECO:0000256" key="1">
    <source>
        <dbReference type="ARBA" id="ARBA00000900"/>
    </source>
</evidence>
<proteinExistence type="inferred from homology"/>
<dbReference type="EMBL" id="CAMXCT020000782">
    <property type="protein sequence ID" value="CAL1136610.1"/>
    <property type="molecule type" value="Genomic_DNA"/>
</dbReference>
<dbReference type="SUPFAM" id="SSF57850">
    <property type="entry name" value="RING/U-box"/>
    <property type="match status" value="1"/>
</dbReference>
<keyword evidence="9" id="KW-0862">Zinc</keyword>
<comment type="caution">
    <text evidence="13">The sequence shown here is derived from an EMBL/GenBank/DDBJ whole genome shotgun (WGS) entry which is preliminary data.</text>
</comment>
<organism evidence="13">
    <name type="scientific">Cladocopium goreaui</name>
    <dbReference type="NCBI Taxonomy" id="2562237"/>
    <lineage>
        <taxon>Eukaryota</taxon>
        <taxon>Sar</taxon>
        <taxon>Alveolata</taxon>
        <taxon>Dinophyceae</taxon>
        <taxon>Suessiales</taxon>
        <taxon>Symbiodiniaceae</taxon>
        <taxon>Cladocopium</taxon>
    </lineage>
</organism>
<evidence type="ECO:0000256" key="4">
    <source>
        <dbReference type="ARBA" id="ARBA00012483"/>
    </source>
</evidence>
<keyword evidence="8" id="KW-0833">Ubl conjugation pathway</keyword>